<dbReference type="SUPFAM" id="SSF51338">
    <property type="entry name" value="Composite domain of metallo-dependent hydrolases"/>
    <property type="match status" value="1"/>
</dbReference>
<dbReference type="OrthoDB" id="9796020at2"/>
<dbReference type="InterPro" id="IPR055156">
    <property type="entry name" value="HutF-like_N"/>
</dbReference>
<dbReference type="RefSeq" id="WP_085877102.1">
    <property type="nucleotide sequence ID" value="NZ_FWFZ01000001.1"/>
</dbReference>
<dbReference type="AlphaFoldDB" id="A0A1Y5RDU5"/>
<feature type="domain" description="Amidohydrolase-related" evidence="5">
    <location>
        <begin position="45"/>
        <end position="417"/>
    </location>
</feature>
<accession>A0A1Y5RDU5</accession>
<dbReference type="InterPro" id="IPR006680">
    <property type="entry name" value="Amidohydro-rel"/>
</dbReference>
<evidence type="ECO:0000256" key="1">
    <source>
        <dbReference type="ARBA" id="ARBA00001947"/>
    </source>
</evidence>
<dbReference type="Gene3D" id="3.20.20.140">
    <property type="entry name" value="Metal-dependent hydrolases"/>
    <property type="match status" value="1"/>
</dbReference>
<dbReference type="Proteomes" id="UP000193900">
    <property type="component" value="Unassembled WGS sequence"/>
</dbReference>
<keyword evidence="4" id="KW-0862">Zinc</keyword>
<dbReference type="InterPro" id="IPR011059">
    <property type="entry name" value="Metal-dep_hydrolase_composite"/>
</dbReference>
<keyword evidence="3 7" id="KW-0378">Hydrolase</keyword>
<keyword evidence="2" id="KW-0479">Metal-binding</keyword>
<dbReference type="Pfam" id="PF01979">
    <property type="entry name" value="Amidohydro_1"/>
    <property type="match status" value="1"/>
</dbReference>
<evidence type="ECO:0000259" key="6">
    <source>
        <dbReference type="Pfam" id="PF22429"/>
    </source>
</evidence>
<feature type="domain" description="Formimidoylglutamate deiminase N-terminal" evidence="6">
    <location>
        <begin position="1"/>
        <end position="41"/>
    </location>
</feature>
<reference evidence="7 8" key="1">
    <citation type="submission" date="2017-03" db="EMBL/GenBank/DDBJ databases">
        <authorList>
            <person name="Afonso C.L."/>
            <person name="Miller P.J."/>
            <person name="Scott M.A."/>
            <person name="Spackman E."/>
            <person name="Goraichik I."/>
            <person name="Dimitrov K.M."/>
            <person name="Suarez D.L."/>
            <person name="Swayne D.E."/>
        </authorList>
    </citation>
    <scope>NUCLEOTIDE SEQUENCE [LARGE SCALE GENOMIC DNA]</scope>
    <source>
        <strain evidence="7 8">CECT 7023</strain>
    </source>
</reference>
<sequence length="445" mass="47756">MIFADRALTPAGWATDVRLTLAGDRIDDLRPDTQPEPGDIRVAALLPGMANVHSHAFQRGFAGLTEARGLAQDSFWTWRDMMYRFALTIDPDGMQALAEMAYVEMLEAGYVRVGEFHYLHHDPDGGAYADPAEMSGRIFAAAAETGIALTHLPVFYAHGGFGPQPATPGQRRFVHDLAGFAELVKRCDAMAVRPQDRVGYAPHSLRAATSADLNALAEALPGRPVHIHIAEQQREVEECLAVLGQRPVAWLFENAEVTEAWCLIHATHMVAPEISALAASGAVAGLCPVTEANLGDGLFRAEAYLGRGGAIAIGTDSNVRVDLAGELRLLEYGQRLAHHRRNVLAPEGGSTGRRLFKAALSGGARALGADGAGLARGAPADLVALEDPHGLAPDGDQLIDRWVFGRDVAVRDVWAAGRHLVRDGRHVARARVAARFGAVLRRIMA</sequence>
<gene>
    <name evidence="7" type="ORF">ROA7023_00171</name>
</gene>
<comment type="cofactor">
    <cofactor evidence="1">
        <name>Zn(2+)</name>
        <dbReference type="ChEBI" id="CHEBI:29105"/>
    </cofactor>
</comment>
<dbReference type="GO" id="GO:0102127">
    <property type="term" value="F:8-oxoguanine deaminase activity"/>
    <property type="evidence" value="ECO:0007669"/>
    <property type="project" value="UniProtKB-EC"/>
</dbReference>
<dbReference type="EC" id="3.5.4.32" evidence="7"/>
<dbReference type="Pfam" id="PF22429">
    <property type="entry name" value="HutF_N"/>
    <property type="match status" value="1"/>
</dbReference>
<evidence type="ECO:0000313" key="8">
    <source>
        <dbReference type="Proteomes" id="UP000193900"/>
    </source>
</evidence>
<dbReference type="NCBIfam" id="NF006681">
    <property type="entry name" value="PRK09229.1-2"/>
    <property type="match status" value="1"/>
</dbReference>
<name>A0A1Y5RDU5_9RHOB</name>
<evidence type="ECO:0000259" key="5">
    <source>
        <dbReference type="Pfam" id="PF01979"/>
    </source>
</evidence>
<evidence type="ECO:0000313" key="7">
    <source>
        <dbReference type="EMBL" id="SLN15093.1"/>
    </source>
</evidence>
<dbReference type="SUPFAM" id="SSF51556">
    <property type="entry name" value="Metallo-dependent hydrolases"/>
    <property type="match status" value="1"/>
</dbReference>
<proteinExistence type="predicted"/>
<keyword evidence="8" id="KW-1185">Reference proteome</keyword>
<organism evidence="7 8">
    <name type="scientific">Roseisalinus antarcticus</name>
    <dbReference type="NCBI Taxonomy" id="254357"/>
    <lineage>
        <taxon>Bacteria</taxon>
        <taxon>Pseudomonadati</taxon>
        <taxon>Pseudomonadota</taxon>
        <taxon>Alphaproteobacteria</taxon>
        <taxon>Rhodobacterales</taxon>
        <taxon>Roseobacteraceae</taxon>
        <taxon>Roseisalinus</taxon>
    </lineage>
</organism>
<dbReference type="Gene3D" id="2.30.40.10">
    <property type="entry name" value="Urease, subunit C, domain 1"/>
    <property type="match status" value="1"/>
</dbReference>
<dbReference type="EMBL" id="FWFZ01000001">
    <property type="protein sequence ID" value="SLN15093.1"/>
    <property type="molecule type" value="Genomic_DNA"/>
</dbReference>
<dbReference type="InterPro" id="IPR051607">
    <property type="entry name" value="Metallo-dep_hydrolases"/>
</dbReference>
<dbReference type="InterPro" id="IPR010252">
    <property type="entry name" value="HutF"/>
</dbReference>
<dbReference type="GO" id="GO:0019239">
    <property type="term" value="F:deaminase activity"/>
    <property type="evidence" value="ECO:0007669"/>
    <property type="project" value="TreeGrafter"/>
</dbReference>
<dbReference type="GO" id="GO:0046872">
    <property type="term" value="F:metal ion binding"/>
    <property type="evidence" value="ECO:0007669"/>
    <property type="project" value="UniProtKB-KW"/>
</dbReference>
<dbReference type="NCBIfam" id="TIGR02022">
    <property type="entry name" value="hutF"/>
    <property type="match status" value="1"/>
</dbReference>
<dbReference type="InterPro" id="IPR032466">
    <property type="entry name" value="Metal_Hydrolase"/>
</dbReference>
<dbReference type="PANTHER" id="PTHR11271">
    <property type="entry name" value="GUANINE DEAMINASE"/>
    <property type="match status" value="1"/>
</dbReference>
<evidence type="ECO:0000256" key="2">
    <source>
        <dbReference type="ARBA" id="ARBA00022723"/>
    </source>
</evidence>
<dbReference type="PANTHER" id="PTHR11271:SF48">
    <property type="entry name" value="AMIDOHYDROLASE-RELATED DOMAIN-CONTAINING PROTEIN"/>
    <property type="match status" value="1"/>
</dbReference>
<evidence type="ECO:0000256" key="3">
    <source>
        <dbReference type="ARBA" id="ARBA00022801"/>
    </source>
</evidence>
<dbReference type="NCBIfam" id="NF006684">
    <property type="entry name" value="PRK09229.1-5"/>
    <property type="match status" value="1"/>
</dbReference>
<dbReference type="GO" id="GO:0005829">
    <property type="term" value="C:cytosol"/>
    <property type="evidence" value="ECO:0007669"/>
    <property type="project" value="TreeGrafter"/>
</dbReference>
<protein>
    <submittedName>
        <fullName evidence="7">8-oxoguanine deaminase</fullName>
        <ecNumber evidence="7">3.5.4.32</ecNumber>
    </submittedName>
</protein>
<evidence type="ECO:0000256" key="4">
    <source>
        <dbReference type="ARBA" id="ARBA00022833"/>
    </source>
</evidence>